<dbReference type="Proteomes" id="UP000076079">
    <property type="component" value="Chromosome"/>
</dbReference>
<dbReference type="AlphaFoldDB" id="A0A143PSZ6"/>
<protein>
    <submittedName>
        <fullName evidence="2">Putative oxidoreductase/HEAT repeat-containing protein</fullName>
    </submittedName>
</protein>
<keyword evidence="1" id="KW-0732">Signal</keyword>
<reference evidence="3" key="2">
    <citation type="submission" date="2016-04" db="EMBL/GenBank/DDBJ databases">
        <title>First Complete Genome Sequence of a Subdivision 6 Acidobacterium.</title>
        <authorList>
            <person name="Huang S."/>
            <person name="Vieira S."/>
            <person name="Bunk B."/>
            <person name="Riedel T."/>
            <person name="Sproeer C."/>
            <person name="Overmann J."/>
        </authorList>
    </citation>
    <scope>NUCLEOTIDE SEQUENCE [LARGE SCALE GENOMIC DNA]</scope>
    <source>
        <strain evidence="3">DSM 100886 HEG_-6_39</strain>
    </source>
</reference>
<organism evidence="2 3">
    <name type="scientific">Luteitalea pratensis</name>
    <dbReference type="NCBI Taxonomy" id="1855912"/>
    <lineage>
        <taxon>Bacteria</taxon>
        <taxon>Pseudomonadati</taxon>
        <taxon>Acidobacteriota</taxon>
        <taxon>Vicinamibacteria</taxon>
        <taxon>Vicinamibacterales</taxon>
        <taxon>Vicinamibacteraceae</taxon>
        <taxon>Luteitalea</taxon>
    </lineage>
</organism>
<feature type="signal peptide" evidence="1">
    <location>
        <begin position="1"/>
        <end position="21"/>
    </location>
</feature>
<feature type="chain" id="PRO_5007511897" evidence="1">
    <location>
        <begin position="22"/>
        <end position="418"/>
    </location>
</feature>
<evidence type="ECO:0000256" key="1">
    <source>
        <dbReference type="SAM" id="SignalP"/>
    </source>
</evidence>
<dbReference type="SUPFAM" id="SSF48371">
    <property type="entry name" value="ARM repeat"/>
    <property type="match status" value="1"/>
</dbReference>
<dbReference type="PANTHER" id="PTHR12697">
    <property type="entry name" value="PBS LYASE HEAT-LIKE PROTEIN"/>
    <property type="match status" value="1"/>
</dbReference>
<dbReference type="OrthoDB" id="3464935at2"/>
<dbReference type="RefSeq" id="WP_110172846.1">
    <property type="nucleotide sequence ID" value="NZ_CP015136.1"/>
</dbReference>
<accession>A0A143PSZ6</accession>
<evidence type="ECO:0000313" key="2">
    <source>
        <dbReference type="EMBL" id="AMY11283.1"/>
    </source>
</evidence>
<dbReference type="Pfam" id="PF13646">
    <property type="entry name" value="HEAT_2"/>
    <property type="match status" value="2"/>
</dbReference>
<gene>
    <name evidence="2" type="ORF">LuPra_04530</name>
</gene>
<dbReference type="PANTHER" id="PTHR12697:SF5">
    <property type="entry name" value="DEOXYHYPUSINE HYDROXYLASE"/>
    <property type="match status" value="1"/>
</dbReference>
<proteinExistence type="predicted"/>
<dbReference type="STRING" id="1855912.LuPra_04530"/>
<dbReference type="InterPro" id="IPR016024">
    <property type="entry name" value="ARM-type_fold"/>
</dbReference>
<dbReference type="KEGG" id="abac:LuPra_04530"/>
<dbReference type="SMART" id="SM00567">
    <property type="entry name" value="EZ_HEAT"/>
    <property type="match status" value="5"/>
</dbReference>
<dbReference type="EMBL" id="CP015136">
    <property type="protein sequence ID" value="AMY11283.1"/>
    <property type="molecule type" value="Genomic_DNA"/>
</dbReference>
<name>A0A143PSZ6_LUTPR</name>
<sequence precursor="true">MRLLKTTTLLGLLACAPPAIAQEAPVPAARASYDQVVTQLRSAAPENRLDALRSLGATAYPEAIAQISQLLTDPVDDVQLETIYTLLSFYHVEKPAIVKRKKGLIVETRSRSAAQSIYDLGPYGLIPQPVPVELTNGLAQSMFDQNPRVRIESVYALGVMARPPLDGYAADALPRLLQDTNEDIREATARVIGGLRVSTAGDALVQALNDKSTRVATAAMRALGDVKAWQALTPLTDQFTYHKGKGPRAEAALDALARIAHASSQPVFVAQLTASSPNLRRLAGEGLARSGNREAAQQAATTLAGDKERDVQLAGAFASVMAGPQGGSSGVSSLVQALDNGANHEQAMGYLVELGARAVPGLDQALASKDPATRESVTLVLGFIGGDEALVLLERARGDGDLRVVRAAERAIARLRKG</sequence>
<keyword evidence="3" id="KW-1185">Reference proteome</keyword>
<reference evidence="2 3" key="1">
    <citation type="journal article" date="2016" name="Genome Announc.">
        <title>First Complete Genome Sequence of a Subdivision 6 Acidobacterium Strain.</title>
        <authorList>
            <person name="Huang S."/>
            <person name="Vieira S."/>
            <person name="Bunk B."/>
            <person name="Riedel T."/>
            <person name="Sproer C."/>
            <person name="Overmann J."/>
        </authorList>
    </citation>
    <scope>NUCLEOTIDE SEQUENCE [LARGE SCALE GENOMIC DNA]</scope>
    <source>
        <strain evidence="3">DSM 100886 HEG_-6_39</strain>
    </source>
</reference>
<dbReference type="Gene3D" id="1.25.10.10">
    <property type="entry name" value="Leucine-rich Repeat Variant"/>
    <property type="match status" value="2"/>
</dbReference>
<dbReference type="InterPro" id="IPR004155">
    <property type="entry name" value="PBS_lyase_HEAT"/>
</dbReference>
<dbReference type="InterPro" id="IPR011989">
    <property type="entry name" value="ARM-like"/>
</dbReference>
<evidence type="ECO:0000313" key="3">
    <source>
        <dbReference type="Proteomes" id="UP000076079"/>
    </source>
</evidence>
<dbReference type="GO" id="GO:0016491">
    <property type="term" value="F:oxidoreductase activity"/>
    <property type="evidence" value="ECO:0007669"/>
    <property type="project" value="TreeGrafter"/>
</dbReference>